<dbReference type="InterPro" id="IPR023210">
    <property type="entry name" value="NADP_OxRdtase_dom"/>
</dbReference>
<dbReference type="EMBL" id="MJAT01000022">
    <property type="protein sequence ID" value="OEH85488.1"/>
    <property type="molecule type" value="Genomic_DNA"/>
</dbReference>
<dbReference type="Pfam" id="PF00248">
    <property type="entry name" value="Aldo_ket_red"/>
    <property type="match status" value="1"/>
</dbReference>
<dbReference type="CDD" id="cd19097">
    <property type="entry name" value="AKR_unchar"/>
    <property type="match status" value="1"/>
</dbReference>
<keyword evidence="3" id="KW-1185">Reference proteome</keyword>
<dbReference type="SUPFAM" id="SSF51430">
    <property type="entry name" value="NAD(P)-linked oxidoreductase"/>
    <property type="match status" value="1"/>
</dbReference>
<dbReference type="AlphaFoldDB" id="A0A1E5L631"/>
<dbReference type="InterPro" id="IPR053135">
    <property type="entry name" value="AKR2_Oxidoreductase"/>
</dbReference>
<dbReference type="Proteomes" id="UP000095255">
    <property type="component" value="Unassembled WGS sequence"/>
</dbReference>
<accession>A0A1E5L631</accession>
<dbReference type="OrthoDB" id="9773828at2"/>
<organism evidence="2 3">
    <name type="scientific">Desulfuribacillus stibiiarsenatis</name>
    <dbReference type="NCBI Taxonomy" id="1390249"/>
    <lineage>
        <taxon>Bacteria</taxon>
        <taxon>Bacillati</taxon>
        <taxon>Bacillota</taxon>
        <taxon>Desulfuribacillia</taxon>
        <taxon>Desulfuribacillales</taxon>
        <taxon>Desulfuribacillaceae</taxon>
        <taxon>Desulfuribacillus</taxon>
    </lineage>
</organism>
<name>A0A1E5L631_9FIRM</name>
<evidence type="ECO:0000259" key="1">
    <source>
        <dbReference type="Pfam" id="PF00248"/>
    </source>
</evidence>
<dbReference type="PANTHER" id="PTHR43312:SF1">
    <property type="entry name" value="NADP-DEPENDENT OXIDOREDUCTASE DOMAIN-CONTAINING PROTEIN"/>
    <property type="match status" value="1"/>
</dbReference>
<feature type="domain" description="NADP-dependent oxidoreductase" evidence="1">
    <location>
        <begin position="7"/>
        <end position="267"/>
    </location>
</feature>
<proteinExistence type="predicted"/>
<comment type="caution">
    <text evidence="2">The sequence shown here is derived from an EMBL/GenBank/DDBJ whole genome shotgun (WGS) entry which is preliminary data.</text>
</comment>
<protein>
    <recommendedName>
        <fullName evidence="1">NADP-dependent oxidoreductase domain-containing protein</fullName>
    </recommendedName>
</protein>
<dbReference type="PANTHER" id="PTHR43312">
    <property type="entry name" value="D-THREO-ALDOSE 1-DEHYDROGENASE"/>
    <property type="match status" value="1"/>
</dbReference>
<evidence type="ECO:0000313" key="3">
    <source>
        <dbReference type="Proteomes" id="UP000095255"/>
    </source>
</evidence>
<sequence>MEALLDKICLGTAQFGMRYGVANKSGQPNQKDIDSILDFSYNSGIRYLDTAEAYGQSEKCIGNFLRNNPSKNFSLVSKYSFESSINSCDTKQIPSMLEAKIQKSLDKLNIATIDGIMLHNPSDMYIDNVIEALITMKTKGYVSNIGVSVYTTTDALYAVNHPSIDCIQIPYNVLDRSLNSTHFFSIAAQKKVTVFARSIFLQGLLLMNSEEVPDALLGVNPYIQKLDELSNKLGIKRYELVLNYALANPGIDYIVIGIEHIDQLKKLYSTIRKIENCDFTGQVNQMEITNIDPRIVRPYMW</sequence>
<dbReference type="RefSeq" id="WP_069702315.1">
    <property type="nucleotide sequence ID" value="NZ_MJAT01000022.1"/>
</dbReference>
<dbReference type="Gene3D" id="3.20.20.100">
    <property type="entry name" value="NADP-dependent oxidoreductase domain"/>
    <property type="match status" value="1"/>
</dbReference>
<dbReference type="STRING" id="1390249.BHU72_05220"/>
<reference evidence="2 3" key="1">
    <citation type="submission" date="2016-09" db="EMBL/GenBank/DDBJ databases">
        <title>Desulfuribacillus arsenicus sp. nov., an obligately anaerobic, dissimilatory arsenic- and antimonate-reducing bacterium isolated from anoxic sediments.</title>
        <authorList>
            <person name="Abin C.A."/>
            <person name="Hollibaugh J.T."/>
        </authorList>
    </citation>
    <scope>NUCLEOTIDE SEQUENCE [LARGE SCALE GENOMIC DNA]</scope>
    <source>
        <strain evidence="2 3">MLFW-2</strain>
    </source>
</reference>
<evidence type="ECO:0000313" key="2">
    <source>
        <dbReference type="EMBL" id="OEH85488.1"/>
    </source>
</evidence>
<gene>
    <name evidence="2" type="ORF">BHU72_05220</name>
</gene>
<dbReference type="InterPro" id="IPR036812">
    <property type="entry name" value="NAD(P)_OxRdtase_dom_sf"/>
</dbReference>